<name>A0A486D6Q0_KLEPN</name>
<dbReference type="InterPro" id="IPR019701">
    <property type="entry name" value="Phage_P22_NinX"/>
</dbReference>
<protein>
    <recommendedName>
        <fullName evidence="2">DUF2591 domain-containing protein</fullName>
    </recommendedName>
</protein>
<evidence type="ECO:0000313" key="1">
    <source>
        <dbReference type="EMBL" id="VGM04303.1"/>
    </source>
</evidence>
<dbReference type="Pfam" id="PF10765">
    <property type="entry name" value="Phage_P22_NinX"/>
    <property type="match status" value="1"/>
</dbReference>
<accession>A0A486D6Q0</accession>
<dbReference type="EMBL" id="CAAHCZ010000002">
    <property type="protein sequence ID" value="VGM04303.1"/>
    <property type="molecule type" value="Genomic_DNA"/>
</dbReference>
<dbReference type="RefSeq" id="WP_167878731.1">
    <property type="nucleotide sequence ID" value="NZ_CAXOCH010000013.1"/>
</dbReference>
<dbReference type="AlphaFoldDB" id="A0A486D6Q0"/>
<evidence type="ECO:0008006" key="2">
    <source>
        <dbReference type="Google" id="ProtNLM"/>
    </source>
</evidence>
<organism evidence="1">
    <name type="scientific">Klebsiella pneumoniae</name>
    <dbReference type="NCBI Taxonomy" id="573"/>
    <lineage>
        <taxon>Bacteria</taxon>
        <taxon>Pseudomonadati</taxon>
        <taxon>Pseudomonadota</taxon>
        <taxon>Gammaproteobacteria</taxon>
        <taxon>Enterobacterales</taxon>
        <taxon>Enterobacteriaceae</taxon>
        <taxon>Klebsiella/Raoultella group</taxon>
        <taxon>Klebsiella</taxon>
        <taxon>Klebsiella pneumoniae complex</taxon>
    </lineage>
</organism>
<reference evidence="1" key="1">
    <citation type="submission" date="2019-03" db="EMBL/GenBank/DDBJ databases">
        <authorList>
            <consortium name="Pathogen Informatics"/>
        </authorList>
    </citation>
    <scope>NUCLEOTIDE SEQUENCE</scope>
    <source>
        <strain evidence="1">5012STDY7626466</strain>
    </source>
</reference>
<proteinExistence type="predicted"/>
<gene>
    <name evidence="1" type="ORF">SAMEA4873656_02134</name>
</gene>
<sequence>MEISVNELSGRLLDWFVADSLGIDLRFTMVQIGHDGERAPFNSGHPIGAVPEYHSSWALAGPLIAKFNISLICGKDAEHYCYGFLGIGDYHYVDLYPERDSDACGDDPLTAICRTVVASKHGKTVNVPSDLQHLAGSGDIINDDNHSQKMGPS</sequence>